<feature type="compositionally biased region" description="Low complexity" evidence="1">
    <location>
        <begin position="986"/>
        <end position="996"/>
    </location>
</feature>
<feature type="compositionally biased region" description="Basic and acidic residues" evidence="1">
    <location>
        <begin position="1031"/>
        <end position="1040"/>
    </location>
</feature>
<feature type="compositionally biased region" description="Polar residues" evidence="1">
    <location>
        <begin position="1011"/>
        <end position="1021"/>
    </location>
</feature>
<feature type="region of interest" description="Disordered" evidence="1">
    <location>
        <begin position="965"/>
        <end position="1040"/>
    </location>
</feature>
<dbReference type="EMBL" id="CAJRGZ010000017">
    <property type="protein sequence ID" value="CAG5155469.1"/>
    <property type="molecule type" value="Genomic_DNA"/>
</dbReference>
<dbReference type="Proteomes" id="UP000676310">
    <property type="component" value="Unassembled WGS sequence"/>
</dbReference>
<feature type="compositionally biased region" description="Polar residues" evidence="1">
    <location>
        <begin position="802"/>
        <end position="812"/>
    </location>
</feature>
<sequence length="1040" mass="117245">MGDTFLRQDKIRMLEAERAHQVVSASVTQHPLEVDGDVSDSSYFSDNDDVHHDLNTDLIRIRRTTKDLNIVNRYRPHWTCKEAFRESYQNWRDGILRSFDLAQSRFRPTYTEKLDGGKGVILIEARHPDTGKLLGFIQFRCDKEGYCVGGLKIVNFKATLRYCDLGTGATTKAHDNGQTGQHGDGMKLSALVYRRNNYNAHYESGGFKWRFLYKKGSLACSLSRINEKRLENLKKKAWGQPRTHISHPWEDVCLTVAAPGRTRDICGSPTQGKRLSIAEYKDWITVTLDINPPKDIIRTIHGDLIRDPEYQGRMYLRGLLLPRGGTNREKYVYGYNFAEGSTSSDRDALSGVGEESEGISAIWSAAIRADASSDSELVSDYTYLLLSSINKKGDVMMQIHEGEDELMPGDIARRVWAKMLTLNKDDEGRTAFYYSASEGKDEVHIIEKSLRKNPVPIDPELWRILRKYFLCKTPRDELLHRFKSARVVKLPNSSFALHMNRMLKCLLSSSPATRDMKLFFVNGEHLDIDAGFFADAWKIHSKWLTWEGAHEQTFCEEDQSANQEVFSCDHAVLQLWDIMISRLIATGHHPQVVTEERWLKSMARNRLSQMPRSVKCFPTQKKGELSVTWESTDSHRHKDKTVKIVLSRVGVRHKLPLHATLIHHEEESCACPYQISQAVSGGVTFSGLDTNLGYLPQVSRDVEGSFIAISPKPMKPLHEDAVHLQSLAPQLRVQELPNWRSPELMLIEQQHKERWATARQEQGNQSWHPLLGSHALQDYQMQLMLLEQQNKRRLPMARQEQDNQSGHPQQDATGDPGSGADMSPGGNRAEADTEPTLSSVETGSHSAAVDLIGPRSNYGPPRVSGDDEMEDSGSLYRPPSSSPPPSAAVAPLAPPSPKPSTVRSKIVCVDLTTRSEEDTYFLGTKIKHKALDWAGSFPGSHDFYRTRNEPDQEIYILKPKINARKLRRKRVQSGSKDRGSSKKPRASTAADRAASSVYIVLSSPEPESDQDTQNVLDSRSAGSGLASMTPRPEKGIKYRY</sequence>
<evidence type="ECO:0000313" key="3">
    <source>
        <dbReference type="Proteomes" id="UP000676310"/>
    </source>
</evidence>
<evidence type="ECO:0000313" key="2">
    <source>
        <dbReference type="EMBL" id="CAG5155469.1"/>
    </source>
</evidence>
<gene>
    <name evidence="2" type="ORF">ALTATR162_LOCUS3677</name>
</gene>
<evidence type="ECO:0000256" key="1">
    <source>
        <dbReference type="SAM" id="MobiDB-lite"/>
    </source>
</evidence>
<protein>
    <submittedName>
        <fullName evidence="2">Uncharacterized protein</fullName>
    </submittedName>
</protein>
<dbReference type="AlphaFoldDB" id="A0A8J2I0K6"/>
<organism evidence="2 3">
    <name type="scientific">Alternaria atra</name>
    <dbReference type="NCBI Taxonomy" id="119953"/>
    <lineage>
        <taxon>Eukaryota</taxon>
        <taxon>Fungi</taxon>
        <taxon>Dikarya</taxon>
        <taxon>Ascomycota</taxon>
        <taxon>Pezizomycotina</taxon>
        <taxon>Dothideomycetes</taxon>
        <taxon>Pleosporomycetidae</taxon>
        <taxon>Pleosporales</taxon>
        <taxon>Pleosporineae</taxon>
        <taxon>Pleosporaceae</taxon>
        <taxon>Alternaria</taxon>
        <taxon>Alternaria sect. Ulocladioides</taxon>
    </lineage>
</organism>
<keyword evidence="3" id="KW-1185">Reference proteome</keyword>
<accession>A0A8J2I0K6</accession>
<feature type="compositionally biased region" description="Polar residues" evidence="1">
    <location>
        <begin position="835"/>
        <end position="845"/>
    </location>
</feature>
<dbReference type="RefSeq" id="XP_043167220.1">
    <property type="nucleotide sequence ID" value="XM_043311285.1"/>
</dbReference>
<feature type="region of interest" description="Disordered" evidence="1">
    <location>
        <begin position="793"/>
        <end position="902"/>
    </location>
</feature>
<proteinExistence type="predicted"/>
<reference evidence="2" key="1">
    <citation type="submission" date="2021-05" db="EMBL/GenBank/DDBJ databases">
        <authorList>
            <person name="Stam R."/>
        </authorList>
    </citation>
    <scope>NUCLEOTIDE SEQUENCE</scope>
    <source>
        <strain evidence="2">CS162</strain>
    </source>
</reference>
<name>A0A8J2I0K6_9PLEO</name>
<dbReference type="OrthoDB" id="3759480at2759"/>
<comment type="caution">
    <text evidence="2">The sequence shown here is derived from an EMBL/GenBank/DDBJ whole genome shotgun (WGS) entry which is preliminary data.</text>
</comment>
<feature type="compositionally biased region" description="Pro residues" evidence="1">
    <location>
        <begin position="880"/>
        <end position="898"/>
    </location>
</feature>
<dbReference type="GeneID" id="67015259"/>